<dbReference type="AlphaFoldDB" id="A0A1I9GAF2"/>
<reference evidence="1" key="1">
    <citation type="journal article" date="2007" name="Science">
        <title>Draft genome of the filarial nematode parasite Brugia malayi.</title>
        <authorList>
            <person name="Ghedin E."/>
            <person name="Wang S."/>
            <person name="Spiro D."/>
            <person name="Caler E."/>
            <person name="Zhao Q."/>
            <person name="Crabtree J."/>
            <person name="Allen J.E."/>
            <person name="Delcher A.L."/>
            <person name="Guiliano D.B."/>
            <person name="Miranda-Saavedra D."/>
            <person name="Angiuoli S.V."/>
            <person name="Creasy T."/>
            <person name="Amedeo P."/>
            <person name="Haas B."/>
            <person name="El-Sayed N.M."/>
            <person name="Wortman J.R."/>
            <person name="Feldblyum T."/>
            <person name="Tallon L."/>
            <person name="Schatz M."/>
            <person name="Shumway M."/>
            <person name="Koo H."/>
            <person name="Salzberg S.L."/>
            <person name="Schobel S."/>
            <person name="Pertea M."/>
            <person name="Pop M."/>
            <person name="White O."/>
            <person name="Barton G.J."/>
            <person name="Carlow C.K."/>
            <person name="Crawford M.J."/>
            <person name="Daub J."/>
            <person name="Dimmic M.W."/>
            <person name="Estes C.F."/>
            <person name="Foster J.M."/>
            <person name="Ganatra M."/>
            <person name="Gregory W.F."/>
            <person name="Johnson N.M."/>
            <person name="Jin J."/>
            <person name="Komuniecki R."/>
            <person name="Korf I."/>
            <person name="Kumar S."/>
            <person name="Laney S."/>
            <person name="Li B.W."/>
            <person name="Li W."/>
            <person name="Lindblom T.H."/>
            <person name="Lustigman S."/>
            <person name="Ma D."/>
            <person name="Maina C.V."/>
            <person name="Martin D.M."/>
            <person name="McCarter J.P."/>
            <person name="McReynolds L."/>
            <person name="Mitreva M."/>
            <person name="Nutman T.B."/>
            <person name="Parkinson J."/>
            <person name="Peregrin-Alvarez J.M."/>
            <person name="Poole C."/>
            <person name="Ren Q."/>
            <person name="Saunders L."/>
            <person name="Sluder A.E."/>
            <person name="Smith K."/>
            <person name="Stanke M."/>
            <person name="Unnasch T.R."/>
            <person name="Ware J."/>
            <person name="Wei A.D."/>
            <person name="Weil G."/>
            <person name="Williams D.J."/>
            <person name="Zhang Y."/>
            <person name="Williams S.A."/>
            <person name="Fraser-Liggett C."/>
            <person name="Slatko B."/>
            <person name="Blaxter M.L."/>
            <person name="Scott A.L."/>
        </authorList>
    </citation>
    <scope>NUCLEOTIDE SEQUENCE</scope>
    <source>
        <strain evidence="1">FR3</strain>
    </source>
</reference>
<organism evidence="1">
    <name type="scientific">Brugia malayi</name>
    <name type="common">Filarial nematode worm</name>
    <dbReference type="NCBI Taxonomy" id="6279"/>
    <lineage>
        <taxon>Eukaryota</taxon>
        <taxon>Metazoa</taxon>
        <taxon>Ecdysozoa</taxon>
        <taxon>Nematoda</taxon>
        <taxon>Chromadorea</taxon>
        <taxon>Rhabditida</taxon>
        <taxon>Spirurina</taxon>
        <taxon>Spiruromorpha</taxon>
        <taxon>Filarioidea</taxon>
        <taxon>Onchocercidae</taxon>
        <taxon>Brugia</taxon>
    </lineage>
</organism>
<name>A0A1I9GAF2_BRUMA</name>
<feature type="non-terminal residue" evidence="1">
    <location>
        <position position="55"/>
    </location>
</feature>
<gene>
    <name evidence="1" type="primary">Bm11764</name>
    <name evidence="1" type="ORF">BM_Bm11764</name>
</gene>
<protein>
    <submittedName>
        <fullName evidence="1">Bm11764</fullName>
    </submittedName>
</protein>
<sequence length="55" mass="6264">MDLGQTVVLMVYGVTWAEALQYLIRIFIGFPVPPVSMAQCREIQFKDTKAISEMQ</sequence>
<accession>A0A1I9GAF2</accession>
<dbReference type="EMBL" id="LN860257">
    <property type="protein sequence ID" value="CDQ07474.1"/>
    <property type="molecule type" value="Genomic_DNA"/>
</dbReference>
<reference evidence="1" key="2">
    <citation type="submission" date="2012-12" db="EMBL/GenBank/DDBJ databases">
        <authorList>
            <consortium name="WormBase Consortium"/>
            <person name="Ghedin E."/>
            <person name="Paulini M."/>
        </authorList>
    </citation>
    <scope>NUCLEOTIDE SEQUENCE</scope>
    <source>
        <strain evidence="1">FR3</strain>
    </source>
</reference>
<evidence type="ECO:0000313" key="1">
    <source>
        <dbReference type="EMBL" id="CDQ07474.1"/>
    </source>
</evidence>
<proteinExistence type="predicted"/>